<reference evidence="1 2" key="1">
    <citation type="journal article" date="2019" name="Nat. Ecol. Evol.">
        <title>Megaphylogeny resolves global patterns of mushroom evolution.</title>
        <authorList>
            <person name="Varga T."/>
            <person name="Krizsan K."/>
            <person name="Foldi C."/>
            <person name="Dima B."/>
            <person name="Sanchez-Garcia M."/>
            <person name="Sanchez-Ramirez S."/>
            <person name="Szollosi G.J."/>
            <person name="Szarkandi J.G."/>
            <person name="Papp V."/>
            <person name="Albert L."/>
            <person name="Andreopoulos W."/>
            <person name="Angelini C."/>
            <person name="Antonin V."/>
            <person name="Barry K.W."/>
            <person name="Bougher N.L."/>
            <person name="Buchanan P."/>
            <person name="Buyck B."/>
            <person name="Bense V."/>
            <person name="Catcheside P."/>
            <person name="Chovatia M."/>
            <person name="Cooper J."/>
            <person name="Damon W."/>
            <person name="Desjardin D."/>
            <person name="Finy P."/>
            <person name="Geml J."/>
            <person name="Haridas S."/>
            <person name="Hughes K."/>
            <person name="Justo A."/>
            <person name="Karasinski D."/>
            <person name="Kautmanova I."/>
            <person name="Kiss B."/>
            <person name="Kocsube S."/>
            <person name="Kotiranta H."/>
            <person name="LaButti K.M."/>
            <person name="Lechner B.E."/>
            <person name="Liimatainen K."/>
            <person name="Lipzen A."/>
            <person name="Lukacs Z."/>
            <person name="Mihaltcheva S."/>
            <person name="Morgado L.N."/>
            <person name="Niskanen T."/>
            <person name="Noordeloos M.E."/>
            <person name="Ohm R.A."/>
            <person name="Ortiz-Santana B."/>
            <person name="Ovrebo C."/>
            <person name="Racz N."/>
            <person name="Riley R."/>
            <person name="Savchenko A."/>
            <person name="Shiryaev A."/>
            <person name="Soop K."/>
            <person name="Spirin V."/>
            <person name="Szebenyi C."/>
            <person name="Tomsovsky M."/>
            <person name="Tulloss R.E."/>
            <person name="Uehling J."/>
            <person name="Grigoriev I.V."/>
            <person name="Vagvolgyi C."/>
            <person name="Papp T."/>
            <person name="Martin F.M."/>
            <person name="Miettinen O."/>
            <person name="Hibbett D.S."/>
            <person name="Nagy L.G."/>
        </authorList>
    </citation>
    <scope>NUCLEOTIDE SEQUENCE [LARGE SCALE GENOMIC DNA]</scope>
    <source>
        <strain evidence="1 2">FP101781</strain>
    </source>
</reference>
<accession>A0A4Y7SBE3</accession>
<comment type="caution">
    <text evidence="1">The sequence shown here is derived from an EMBL/GenBank/DDBJ whole genome shotgun (WGS) entry which is preliminary data.</text>
</comment>
<evidence type="ECO:0000313" key="2">
    <source>
        <dbReference type="Proteomes" id="UP000298030"/>
    </source>
</evidence>
<protein>
    <recommendedName>
        <fullName evidence="3">NAD(P)-binding domain-containing protein</fullName>
    </recommendedName>
</protein>
<dbReference type="InterPro" id="IPR002347">
    <property type="entry name" value="SDR_fam"/>
</dbReference>
<name>A0A4Y7SBE3_COPMI</name>
<dbReference type="Proteomes" id="UP000298030">
    <property type="component" value="Unassembled WGS sequence"/>
</dbReference>
<dbReference type="STRING" id="71717.A0A4Y7SBE3"/>
<dbReference type="OrthoDB" id="63935at2759"/>
<dbReference type="Pfam" id="PF00106">
    <property type="entry name" value="adh_short"/>
    <property type="match status" value="1"/>
</dbReference>
<proteinExistence type="predicted"/>
<dbReference type="Gene3D" id="3.40.50.720">
    <property type="entry name" value="NAD(P)-binding Rossmann-like Domain"/>
    <property type="match status" value="1"/>
</dbReference>
<dbReference type="PANTHER" id="PTHR15020:SF50">
    <property type="entry name" value="UPF0659 PROTEIN YMR090W"/>
    <property type="match status" value="1"/>
</dbReference>
<dbReference type="AlphaFoldDB" id="A0A4Y7SBE3"/>
<evidence type="ECO:0008006" key="3">
    <source>
        <dbReference type="Google" id="ProtNLM"/>
    </source>
</evidence>
<dbReference type="PANTHER" id="PTHR15020">
    <property type="entry name" value="FLAVIN REDUCTASE-RELATED"/>
    <property type="match status" value="1"/>
</dbReference>
<keyword evidence="2" id="KW-1185">Reference proteome</keyword>
<gene>
    <name evidence="1" type="ORF">FA13DRAFT_1758315</name>
</gene>
<dbReference type="SUPFAM" id="SSF51735">
    <property type="entry name" value="NAD(P)-binding Rossmann-fold domains"/>
    <property type="match status" value="1"/>
</dbReference>
<sequence length="282" mass="30397">MSDLSNLNVLVVGGSRNIGYHSSLRLLDYGSTVTFLLRSPSAFDNDAEVQKHLQSGKARLVKGDATNSEDVQSAWAEAGKERPVDLLLFTVGFTGTPTFKLTKGFTMDPPDLVTKSLLNFLCTMPKTKSRPKVIVLSASGVSPSSRKKTPLLLAPLYGYAISGPLSDKLGTERVIGHCAGWEWDTQVDGEPNEEIIGKDWQKREGLPVFGSLSAVVVRPAVLTDGVCLADAAVASGKSLPYRTGPGEVGGYTVSRKDVAHFIVEGILKDWEKWGNKQLSVAY</sequence>
<dbReference type="InterPro" id="IPR036291">
    <property type="entry name" value="NAD(P)-bd_dom_sf"/>
</dbReference>
<dbReference type="EMBL" id="QPFP01000215">
    <property type="protein sequence ID" value="TEB18928.1"/>
    <property type="molecule type" value="Genomic_DNA"/>
</dbReference>
<evidence type="ECO:0000313" key="1">
    <source>
        <dbReference type="EMBL" id="TEB18928.1"/>
    </source>
</evidence>
<organism evidence="1 2">
    <name type="scientific">Coprinellus micaceus</name>
    <name type="common">Glistening ink-cap mushroom</name>
    <name type="synonym">Coprinus micaceus</name>
    <dbReference type="NCBI Taxonomy" id="71717"/>
    <lineage>
        <taxon>Eukaryota</taxon>
        <taxon>Fungi</taxon>
        <taxon>Dikarya</taxon>
        <taxon>Basidiomycota</taxon>
        <taxon>Agaricomycotina</taxon>
        <taxon>Agaricomycetes</taxon>
        <taxon>Agaricomycetidae</taxon>
        <taxon>Agaricales</taxon>
        <taxon>Agaricineae</taxon>
        <taxon>Psathyrellaceae</taxon>
        <taxon>Coprinellus</taxon>
    </lineage>
</organism>